<evidence type="ECO:0000313" key="1">
    <source>
        <dbReference type="EMBL" id="WBA44180.1"/>
    </source>
</evidence>
<dbReference type="Proteomes" id="UP001211005">
    <property type="component" value="Plasmid unnamed1"/>
</dbReference>
<geneLocation type="plasmid" evidence="1 2">
    <name>unnamed1</name>
</geneLocation>
<evidence type="ECO:0000313" key="2">
    <source>
        <dbReference type="Proteomes" id="UP001211005"/>
    </source>
</evidence>
<sequence>MFHAYFFRSLLFAVFTSLTVSCGGEQKEQDPAPVTHTVLVEYFADQVPSSLGATVSSRSTLPDGTQPDNIHEVTAISGNRVGSYTANVVEGRDFTVTASYRTLGTAGLPYPYDANFRVQIWVDGKVRRNIGVTGVVSPGNTYPSISYVVRSTEW</sequence>
<protein>
    <submittedName>
        <fullName evidence="1">Uncharacterized protein</fullName>
    </submittedName>
</protein>
<organism evidence="1 2">
    <name type="scientific">Hymenobacter canadensis</name>
    <dbReference type="NCBI Taxonomy" id="2999067"/>
    <lineage>
        <taxon>Bacteria</taxon>
        <taxon>Pseudomonadati</taxon>
        <taxon>Bacteroidota</taxon>
        <taxon>Cytophagia</taxon>
        <taxon>Cytophagales</taxon>
        <taxon>Hymenobacteraceae</taxon>
        <taxon>Hymenobacter</taxon>
    </lineage>
</organism>
<gene>
    <name evidence="1" type="ORF">O3303_20040</name>
</gene>
<name>A0ABY7LUW2_9BACT</name>
<keyword evidence="2" id="KW-1185">Reference proteome</keyword>
<proteinExistence type="predicted"/>
<accession>A0ABY7LUW2</accession>
<dbReference type="EMBL" id="CP114768">
    <property type="protein sequence ID" value="WBA44180.1"/>
    <property type="molecule type" value="Genomic_DNA"/>
</dbReference>
<dbReference type="RefSeq" id="WP_269562210.1">
    <property type="nucleotide sequence ID" value="NZ_CP114768.1"/>
</dbReference>
<keyword evidence="1" id="KW-0614">Plasmid</keyword>
<reference evidence="1 2" key="1">
    <citation type="submission" date="2022-12" db="EMBL/GenBank/DDBJ databases">
        <title>Hymenobacter canadensis sp. nov. isolated from lake water of the Cambridge Bay, Canada.</title>
        <authorList>
            <person name="Kim W.H."/>
            <person name="Lee Y.M."/>
        </authorList>
    </citation>
    <scope>NUCLEOTIDE SEQUENCE [LARGE SCALE GENOMIC DNA]</scope>
    <source>
        <strain evidence="1 2">PAMC 29467</strain>
        <plasmid evidence="1 2">unnamed1</plasmid>
    </source>
</reference>